<organism evidence="1 2">
    <name type="scientific">Cyclocybe aegerita</name>
    <name type="common">Black poplar mushroom</name>
    <name type="synonym">Agrocybe aegerita</name>
    <dbReference type="NCBI Taxonomy" id="1973307"/>
    <lineage>
        <taxon>Eukaryota</taxon>
        <taxon>Fungi</taxon>
        <taxon>Dikarya</taxon>
        <taxon>Basidiomycota</taxon>
        <taxon>Agaricomycotina</taxon>
        <taxon>Agaricomycetes</taxon>
        <taxon>Agaricomycetidae</taxon>
        <taxon>Agaricales</taxon>
        <taxon>Agaricineae</taxon>
        <taxon>Bolbitiaceae</taxon>
        <taxon>Cyclocybe</taxon>
    </lineage>
</organism>
<gene>
    <name evidence="1" type="ORF">AAE3_LOCUS3508</name>
</gene>
<keyword evidence="2" id="KW-1185">Reference proteome</keyword>
<comment type="caution">
    <text evidence="1">The sequence shown here is derived from an EMBL/GenBank/DDBJ whole genome shotgun (WGS) entry which is preliminary data.</text>
</comment>
<accession>A0A8S0WXC7</accession>
<evidence type="ECO:0000313" key="2">
    <source>
        <dbReference type="Proteomes" id="UP000467700"/>
    </source>
</evidence>
<reference evidence="1 2" key="1">
    <citation type="submission" date="2020-01" db="EMBL/GenBank/DDBJ databases">
        <authorList>
            <person name="Gupta K D."/>
        </authorList>
    </citation>
    <scope>NUCLEOTIDE SEQUENCE [LARGE SCALE GENOMIC DNA]</scope>
</reference>
<dbReference type="Proteomes" id="UP000467700">
    <property type="component" value="Unassembled WGS sequence"/>
</dbReference>
<proteinExistence type="predicted"/>
<name>A0A8S0WXC7_CYCAE</name>
<dbReference type="AlphaFoldDB" id="A0A8S0WXC7"/>
<dbReference type="EMBL" id="CACVBS010000032">
    <property type="protein sequence ID" value="CAA7261128.1"/>
    <property type="molecule type" value="Genomic_DNA"/>
</dbReference>
<evidence type="ECO:0000313" key="1">
    <source>
        <dbReference type="EMBL" id="CAA7261128.1"/>
    </source>
</evidence>
<sequence>MSSKTPKVTTASDIVKYFCIEDAEVKLITDVVPTLNDAGMRAVAWRFRMGFGRAGRRSAILIMVIYMECLNMEQLLAVTLSRFHPEFIEEEEELEAAAEALDSQFYPVVLTVAPTFTQDTPYKDGRPNHDALADVVPELSNQVRAGMDRVIARSKDNIWALKDPTARLGIPRGYLCYWSLPQN</sequence>
<protein>
    <submittedName>
        <fullName evidence="1">Uncharacterized protein</fullName>
    </submittedName>
</protein>